<evidence type="ECO:0000313" key="9">
    <source>
        <dbReference type="EMBL" id="UYW02226.1"/>
    </source>
</evidence>
<dbReference type="PROSITE" id="PS00775">
    <property type="entry name" value="GLYCOSYL_HYDROL_F3"/>
    <property type="match status" value="1"/>
</dbReference>
<dbReference type="InterPro" id="IPR001466">
    <property type="entry name" value="Beta-lactam-related"/>
</dbReference>
<dbReference type="SUPFAM" id="SSF52279">
    <property type="entry name" value="Beta-D-glucan exohydrolase, C-terminal domain"/>
    <property type="match status" value="1"/>
</dbReference>
<comment type="similarity">
    <text evidence="2">Belongs to the glycosyl hydrolase 3 family.</text>
</comment>
<dbReference type="PRINTS" id="PR00133">
    <property type="entry name" value="GLHYDRLASE3"/>
</dbReference>
<sequence>MRYKFVFLFFLSSYLVVAQKISSYYQVDERAMHHWVDSVYKQLTFEEKLGQLFMVAAYSNKNETHYKQIDELVEKYKIGGVIFFQGGPVRQATLTNRYQAKSKVPMLIGIDAEWGLAMRLDSTYRFPWNMSLGAIQDEKLIEKTGYAMAEQAKRMGVQFNFAPVLDVNVNPLNPIIGNRSFGEDPHNVAHKGVALLKGLQKGGIFATGKHFPGHGDTSVDSHHTLPFLNFDRKRLDAVELYPYKSAIKAGLASVMVAHLDVPALEKEKGVPTSLSYSTITELLKEDFDFEGLIFTDALNMKGASSYKSPGEVDLAAFLAGNDVMLFSENVPLAIEKFKEAYEKDAFSDKRLASSVKKILKYKYYAGLNKYRPIDLNYLVADLNAPKYDALNRELFDNMITIAKKEVGEIPIRDLEFENIAYVKLGDGDNQSFLNTLNNYKEITVLEADSPSLLADLKGYSKVIVGYHKEDGAWKKQTMSASEIAKLQAIAAENTVYFTVFARPYVLLDIKDYTKINNLIVAYQNVEPAQQAAADVIFGGIGAKGELPVSIAPQMPYGTGFKTVPLKRLATAYPENVGMSSIMLQDIDVIANRAIAEKMTPGIQVVVARKGKIVYQKSFGYQDYTKTDAITNTDIYDLASLTKILATLPMMMRAYEQNKYEFTDPLGKLMPVFRNSDKEKITVQDMLLHQARLYPWIGFYLKTLDANKQPLAKYYRQTYATGFSAQVSENLYLRNDYNDTILKTIATSKLLPKKEYKYTDFSFIIFKEYLEKEYKTKLDVLVDATFYNKMGANTLTYNPLKKFDVSRIPPTEEDNYFRHTKVQGYVHDMAAAMQNGVSGHAGLFGNATDVAKMMQMYLQKGYYGGDQFIAETTLDAFNTCYNCNVGNRRGLGFDKPQLGNLGPTCGCTSKSSFGHTGFTGTMTWADPDKELVYVFLSNRTYPNANTNLLSKNNIREDIQRVIYDAIQD</sequence>
<dbReference type="SUPFAM" id="SSF51445">
    <property type="entry name" value="(Trans)glycosidases"/>
    <property type="match status" value="1"/>
</dbReference>
<dbReference type="GO" id="GO:0016787">
    <property type="term" value="F:hydrolase activity"/>
    <property type="evidence" value="ECO:0007669"/>
    <property type="project" value="UniProtKB-KW"/>
</dbReference>
<keyword evidence="5" id="KW-0326">Glycosidase</keyword>
<dbReference type="EC" id="3.2.1.52" evidence="3"/>
<keyword evidence="4 9" id="KW-0378">Hydrolase</keyword>
<evidence type="ECO:0000259" key="8">
    <source>
        <dbReference type="Pfam" id="PF00933"/>
    </source>
</evidence>
<feature type="signal peptide" evidence="6">
    <location>
        <begin position="1"/>
        <end position="18"/>
    </location>
</feature>
<dbReference type="InterPro" id="IPR001764">
    <property type="entry name" value="Glyco_hydro_3_N"/>
</dbReference>
<dbReference type="InterPro" id="IPR036881">
    <property type="entry name" value="Glyco_hydro_3_C_sf"/>
</dbReference>
<gene>
    <name evidence="9" type="ORF">K5I29_04805</name>
</gene>
<evidence type="ECO:0000256" key="2">
    <source>
        <dbReference type="ARBA" id="ARBA00005336"/>
    </source>
</evidence>
<keyword evidence="6" id="KW-0732">Signal</keyword>
<dbReference type="EMBL" id="CP081495">
    <property type="protein sequence ID" value="UYW02226.1"/>
    <property type="molecule type" value="Genomic_DNA"/>
</dbReference>
<feature type="domain" description="Glycoside hydrolase family 3 N-terminal" evidence="8">
    <location>
        <begin position="44"/>
        <end position="360"/>
    </location>
</feature>
<organism evidence="9 10">
    <name type="scientific">Flavobacterium agricola</name>
    <dbReference type="NCBI Taxonomy" id="2870839"/>
    <lineage>
        <taxon>Bacteria</taxon>
        <taxon>Pseudomonadati</taxon>
        <taxon>Bacteroidota</taxon>
        <taxon>Flavobacteriia</taxon>
        <taxon>Flavobacteriales</taxon>
        <taxon>Flavobacteriaceae</taxon>
        <taxon>Flavobacterium</taxon>
    </lineage>
</organism>
<dbReference type="PANTHER" id="PTHR30480:SF13">
    <property type="entry name" value="BETA-HEXOSAMINIDASE"/>
    <property type="match status" value="1"/>
</dbReference>
<dbReference type="RefSeq" id="WP_264434725.1">
    <property type="nucleotide sequence ID" value="NZ_CP081495.1"/>
</dbReference>
<reference evidence="9" key="1">
    <citation type="submission" date="2021-08" db="EMBL/GenBank/DDBJ databases">
        <title>Flavobacterium sp. strain CC-SYL302.</title>
        <authorList>
            <person name="Lin S.-Y."/>
            <person name="Lee T.-H."/>
            <person name="Young C.-C."/>
        </authorList>
    </citation>
    <scope>NUCLEOTIDE SEQUENCE</scope>
    <source>
        <strain evidence="9">CC-SYL302</strain>
    </source>
</reference>
<evidence type="ECO:0000259" key="7">
    <source>
        <dbReference type="Pfam" id="PF00144"/>
    </source>
</evidence>
<dbReference type="InterPro" id="IPR017853">
    <property type="entry name" value="GH"/>
</dbReference>
<protein>
    <recommendedName>
        <fullName evidence="3">beta-N-acetylhexosaminidase</fullName>
        <ecNumber evidence="3">3.2.1.52</ecNumber>
    </recommendedName>
</protein>
<evidence type="ECO:0000313" key="10">
    <source>
        <dbReference type="Proteomes" id="UP001163328"/>
    </source>
</evidence>
<dbReference type="Pfam" id="PF00144">
    <property type="entry name" value="Beta-lactamase"/>
    <property type="match status" value="1"/>
</dbReference>
<dbReference type="InterPro" id="IPR036962">
    <property type="entry name" value="Glyco_hydro_3_N_sf"/>
</dbReference>
<dbReference type="Proteomes" id="UP001163328">
    <property type="component" value="Chromosome"/>
</dbReference>
<dbReference type="InterPro" id="IPR012338">
    <property type="entry name" value="Beta-lactam/transpept-like"/>
</dbReference>
<dbReference type="InterPro" id="IPR019800">
    <property type="entry name" value="Glyco_hydro_3_AS"/>
</dbReference>
<evidence type="ECO:0000256" key="6">
    <source>
        <dbReference type="SAM" id="SignalP"/>
    </source>
</evidence>
<feature type="domain" description="Beta-lactamase-related" evidence="7">
    <location>
        <begin position="591"/>
        <end position="944"/>
    </location>
</feature>
<proteinExistence type="inferred from homology"/>
<accession>A0ABY6M4D8</accession>
<dbReference type="SUPFAM" id="SSF56601">
    <property type="entry name" value="beta-lactamase/transpeptidase-like"/>
    <property type="match status" value="1"/>
</dbReference>
<dbReference type="InterPro" id="IPR050226">
    <property type="entry name" value="NagZ_Beta-hexosaminidase"/>
</dbReference>
<comment type="catalytic activity">
    <reaction evidence="1">
        <text>Hydrolysis of terminal non-reducing N-acetyl-D-hexosamine residues in N-acetyl-beta-D-hexosaminides.</text>
        <dbReference type="EC" id="3.2.1.52"/>
    </reaction>
</comment>
<evidence type="ECO:0000256" key="1">
    <source>
        <dbReference type="ARBA" id="ARBA00001231"/>
    </source>
</evidence>
<evidence type="ECO:0000256" key="3">
    <source>
        <dbReference type="ARBA" id="ARBA00012663"/>
    </source>
</evidence>
<dbReference type="PANTHER" id="PTHR30480">
    <property type="entry name" value="BETA-HEXOSAMINIDASE-RELATED"/>
    <property type="match status" value="1"/>
</dbReference>
<feature type="chain" id="PRO_5046722392" description="beta-N-acetylhexosaminidase" evidence="6">
    <location>
        <begin position="19"/>
        <end position="967"/>
    </location>
</feature>
<keyword evidence="10" id="KW-1185">Reference proteome</keyword>
<evidence type="ECO:0000256" key="4">
    <source>
        <dbReference type="ARBA" id="ARBA00022801"/>
    </source>
</evidence>
<dbReference type="Gene3D" id="3.20.20.300">
    <property type="entry name" value="Glycoside hydrolase, family 3, N-terminal domain"/>
    <property type="match status" value="1"/>
</dbReference>
<dbReference type="Gene3D" id="3.40.710.10">
    <property type="entry name" value="DD-peptidase/beta-lactamase superfamily"/>
    <property type="match status" value="1"/>
</dbReference>
<name>A0ABY6M4D8_9FLAO</name>
<evidence type="ECO:0000256" key="5">
    <source>
        <dbReference type="ARBA" id="ARBA00023295"/>
    </source>
</evidence>
<dbReference type="Pfam" id="PF00933">
    <property type="entry name" value="Glyco_hydro_3"/>
    <property type="match status" value="1"/>
</dbReference>